<feature type="region of interest" description="Disordered" evidence="1">
    <location>
        <begin position="77"/>
        <end position="205"/>
    </location>
</feature>
<feature type="compositionally biased region" description="Polar residues" evidence="1">
    <location>
        <begin position="170"/>
        <end position="198"/>
    </location>
</feature>
<name>A0A2Z7D0M5_9LAMI</name>
<feature type="region of interest" description="Disordered" evidence="1">
    <location>
        <begin position="272"/>
        <end position="294"/>
    </location>
</feature>
<feature type="compositionally biased region" description="Basic residues" evidence="1">
    <location>
        <begin position="285"/>
        <end position="294"/>
    </location>
</feature>
<feature type="compositionally biased region" description="Polar residues" evidence="1">
    <location>
        <begin position="272"/>
        <end position="284"/>
    </location>
</feature>
<dbReference type="Proteomes" id="UP000250235">
    <property type="component" value="Unassembled WGS sequence"/>
</dbReference>
<gene>
    <name evidence="2" type="ORF">F511_32500</name>
</gene>
<reference evidence="2 3" key="1">
    <citation type="journal article" date="2015" name="Proc. Natl. Acad. Sci. U.S.A.">
        <title>The resurrection genome of Boea hygrometrica: A blueprint for survival of dehydration.</title>
        <authorList>
            <person name="Xiao L."/>
            <person name="Yang G."/>
            <person name="Zhang L."/>
            <person name="Yang X."/>
            <person name="Zhao S."/>
            <person name="Ji Z."/>
            <person name="Zhou Q."/>
            <person name="Hu M."/>
            <person name="Wang Y."/>
            <person name="Chen M."/>
            <person name="Xu Y."/>
            <person name="Jin H."/>
            <person name="Xiao X."/>
            <person name="Hu G."/>
            <person name="Bao F."/>
            <person name="Hu Y."/>
            <person name="Wan P."/>
            <person name="Li L."/>
            <person name="Deng X."/>
            <person name="Kuang T."/>
            <person name="Xiang C."/>
            <person name="Zhu J.K."/>
            <person name="Oliver M.J."/>
            <person name="He Y."/>
        </authorList>
    </citation>
    <scope>NUCLEOTIDE SEQUENCE [LARGE SCALE GENOMIC DNA]</scope>
    <source>
        <strain evidence="3">cv. XS01</strain>
    </source>
</reference>
<dbReference type="AlphaFoldDB" id="A0A2Z7D0M5"/>
<dbReference type="EMBL" id="KQ990566">
    <property type="protein sequence ID" value="KZV53012.1"/>
    <property type="molecule type" value="Genomic_DNA"/>
</dbReference>
<organism evidence="2 3">
    <name type="scientific">Dorcoceras hygrometricum</name>
    <dbReference type="NCBI Taxonomy" id="472368"/>
    <lineage>
        <taxon>Eukaryota</taxon>
        <taxon>Viridiplantae</taxon>
        <taxon>Streptophyta</taxon>
        <taxon>Embryophyta</taxon>
        <taxon>Tracheophyta</taxon>
        <taxon>Spermatophyta</taxon>
        <taxon>Magnoliopsida</taxon>
        <taxon>eudicotyledons</taxon>
        <taxon>Gunneridae</taxon>
        <taxon>Pentapetalae</taxon>
        <taxon>asterids</taxon>
        <taxon>lamiids</taxon>
        <taxon>Lamiales</taxon>
        <taxon>Gesneriaceae</taxon>
        <taxon>Didymocarpoideae</taxon>
        <taxon>Trichosporeae</taxon>
        <taxon>Loxocarpinae</taxon>
        <taxon>Dorcoceras</taxon>
    </lineage>
</organism>
<accession>A0A2Z7D0M5</accession>
<evidence type="ECO:0000313" key="3">
    <source>
        <dbReference type="Proteomes" id="UP000250235"/>
    </source>
</evidence>
<proteinExistence type="predicted"/>
<feature type="compositionally biased region" description="Low complexity" evidence="1">
    <location>
        <begin position="138"/>
        <end position="148"/>
    </location>
</feature>
<feature type="compositionally biased region" description="Low complexity" evidence="1">
    <location>
        <begin position="156"/>
        <end position="169"/>
    </location>
</feature>
<evidence type="ECO:0000313" key="2">
    <source>
        <dbReference type="EMBL" id="KZV53012.1"/>
    </source>
</evidence>
<feature type="compositionally biased region" description="Basic residues" evidence="1">
    <location>
        <begin position="91"/>
        <end position="103"/>
    </location>
</feature>
<keyword evidence="3" id="KW-1185">Reference proteome</keyword>
<evidence type="ECO:0000256" key="1">
    <source>
        <dbReference type="SAM" id="MobiDB-lite"/>
    </source>
</evidence>
<protein>
    <submittedName>
        <fullName evidence="2">Uncharacterized protein</fullName>
    </submittedName>
</protein>
<sequence length="294" mass="32413">MHEGYQESSVSKAQRLSCAIKSQSSIRIQITMTQLAIVTQDDIGFSARRLSRQIGTQRLSGLKEYRLNKLCVSNRTKELSGGNSEDVRTLQPHRAHQKSRLKAPKWYQTKGLGERNPAPPALLPTMASIDDNKKKSSKMNSKGLGNSSQRYSGGELSSDLSSTQDLTPLRYTSSRPLNDVAQESSSVQTVHTDPTFSSEHTHRSALGSNQITPCRQVTPRRQPALDPFHAIQESTNILHVLGIPLQAATFIALIKSNNSCLIRSMSNPKAINSSGQAPKMNTQKFSRHPTKIPL</sequence>